<organism evidence="1">
    <name type="scientific">marine metagenome</name>
    <dbReference type="NCBI Taxonomy" id="408172"/>
    <lineage>
        <taxon>unclassified sequences</taxon>
        <taxon>metagenomes</taxon>
        <taxon>ecological metagenomes</taxon>
    </lineage>
</organism>
<proteinExistence type="predicted"/>
<dbReference type="EMBL" id="UINC01198438">
    <property type="protein sequence ID" value="SVE16391.1"/>
    <property type="molecule type" value="Genomic_DNA"/>
</dbReference>
<dbReference type="AlphaFoldDB" id="A0A383B971"/>
<feature type="non-terminal residue" evidence="1">
    <location>
        <position position="1"/>
    </location>
</feature>
<gene>
    <name evidence="1" type="ORF">METZ01_LOCUS469245</name>
</gene>
<accession>A0A383B971</accession>
<evidence type="ECO:0000313" key="1">
    <source>
        <dbReference type="EMBL" id="SVE16391.1"/>
    </source>
</evidence>
<dbReference type="SUPFAM" id="SSF51182">
    <property type="entry name" value="RmlC-like cupins"/>
    <property type="match status" value="1"/>
</dbReference>
<name>A0A383B971_9ZZZZ</name>
<evidence type="ECO:0008006" key="2">
    <source>
        <dbReference type="Google" id="ProtNLM"/>
    </source>
</evidence>
<sequence length="73" mass="8059">VIVEGCGQIHIGGRDHTGNLGSHWVIRQKEIHRATAGVDGLIFIETQTGDCREEDIVRLQDDYGRLDSSEVSV</sequence>
<reference evidence="1" key="1">
    <citation type="submission" date="2018-05" db="EMBL/GenBank/DDBJ databases">
        <authorList>
            <person name="Lanie J.A."/>
            <person name="Ng W.-L."/>
            <person name="Kazmierczak K.M."/>
            <person name="Andrzejewski T.M."/>
            <person name="Davidsen T.M."/>
            <person name="Wayne K.J."/>
            <person name="Tettelin H."/>
            <person name="Glass J.I."/>
            <person name="Rusch D."/>
            <person name="Podicherti R."/>
            <person name="Tsui H.-C.T."/>
            <person name="Winkler M.E."/>
        </authorList>
    </citation>
    <scope>NUCLEOTIDE SEQUENCE</scope>
</reference>
<dbReference type="InterPro" id="IPR011051">
    <property type="entry name" value="RmlC_Cupin_sf"/>
</dbReference>
<protein>
    <recommendedName>
        <fullName evidence="2">Mannose-6-phosphate isomerase type II C-terminal domain-containing protein</fullName>
    </recommendedName>
</protein>